<dbReference type="AlphaFoldDB" id="D7TVR0"/>
<feature type="active site" description="Charge relay system" evidence="4">
    <location>
        <position position="329"/>
    </location>
</feature>
<dbReference type="PANTHER" id="PTHR10794:SF84">
    <property type="entry name" value="ESTERASE_LIPASE_THIOESTERASE FAMILY PROTEIN"/>
    <property type="match status" value="1"/>
</dbReference>
<evidence type="ECO:0000256" key="4">
    <source>
        <dbReference type="PIRSR" id="PIRSR005211-1"/>
    </source>
</evidence>
<feature type="active site" description="Charge relay system" evidence="4">
    <location>
        <position position="300"/>
    </location>
</feature>
<dbReference type="InterPro" id="IPR050960">
    <property type="entry name" value="AB_hydrolase_4_sf"/>
</dbReference>
<feature type="active site" description="Charge relay system" evidence="4">
    <location>
        <position position="172"/>
    </location>
</feature>
<dbReference type="GO" id="GO:0047372">
    <property type="term" value="F:monoacylglycerol lipase activity"/>
    <property type="evidence" value="ECO:0000318"/>
    <property type="project" value="GO_Central"/>
</dbReference>
<comment type="similarity">
    <text evidence="1">Belongs to the AB hydrolase superfamily. AB hydrolase 4 family.</text>
</comment>
<evidence type="ECO:0000256" key="3">
    <source>
        <dbReference type="ARBA" id="ARBA00022801"/>
    </source>
</evidence>
<sequence length="386" mass="42460">MLDGGQRRYDPSLEVLGGGLDSYLPAFKTLNRPYDAFPVVGWNRHVETIFASFFRSVPDVRLRRECLRTKDDGAVALDWVSGDDRRLGADSPVLILLPGLTGGSEDSYVRHLLVRARSNGMRVVVFNSRGCADSPVTTAQFYSASFTEDLRQVVAHVSNRYPNANLYAVGWSLGANILVRYLGQESHACPLSGAVSLCNPFNLVIADEDFRKGFNIVYDKTLANALRKIFKKHILIFEDIGGEFNIPLAANAKSVREFDDGLTRVSFGFKSVDDYYSNSSSSDSIKHVCTPLLCIQAANDPIAPSRGIPREDIKENPNCLLIVTPKGGHLGWVSGPEAPRGAPWTDPVVMDFLEHLERGRPKVIASSSESDTVQLCTEGLRHLKCG</sequence>
<evidence type="ECO:0000313" key="7">
    <source>
        <dbReference type="Proteomes" id="UP000009183"/>
    </source>
</evidence>
<evidence type="ECO:0000313" key="6">
    <source>
        <dbReference type="EMBL" id="CBI34585.3"/>
    </source>
</evidence>
<dbReference type="GO" id="GO:0006629">
    <property type="term" value="P:lipid metabolic process"/>
    <property type="evidence" value="ECO:0000318"/>
    <property type="project" value="GO_Central"/>
</dbReference>
<name>D7TVR0_VITVI</name>
<reference evidence="7" key="1">
    <citation type="journal article" date="2007" name="Nature">
        <title>The grapevine genome sequence suggests ancestral hexaploidization in major angiosperm phyla.</title>
        <authorList>
            <consortium name="The French-Italian Public Consortium for Grapevine Genome Characterization."/>
            <person name="Jaillon O."/>
            <person name="Aury J.-M."/>
            <person name="Noel B."/>
            <person name="Policriti A."/>
            <person name="Clepet C."/>
            <person name="Casagrande A."/>
            <person name="Choisne N."/>
            <person name="Aubourg S."/>
            <person name="Vitulo N."/>
            <person name="Jubin C."/>
            <person name="Vezzi A."/>
            <person name="Legeai F."/>
            <person name="Hugueney P."/>
            <person name="Dasilva C."/>
            <person name="Horner D."/>
            <person name="Mica E."/>
            <person name="Jublot D."/>
            <person name="Poulain J."/>
            <person name="Bruyere C."/>
            <person name="Billault A."/>
            <person name="Segurens B."/>
            <person name="Gouyvenoux M."/>
            <person name="Ugarte E."/>
            <person name="Cattonaro F."/>
            <person name="Anthouard V."/>
            <person name="Vico V."/>
            <person name="Del Fabbro C."/>
            <person name="Alaux M."/>
            <person name="Di Gaspero G."/>
            <person name="Dumas V."/>
            <person name="Felice N."/>
            <person name="Paillard S."/>
            <person name="Juman I."/>
            <person name="Moroldo M."/>
            <person name="Scalabrin S."/>
            <person name="Canaguier A."/>
            <person name="Le Clainche I."/>
            <person name="Malacrida G."/>
            <person name="Durand E."/>
            <person name="Pesole G."/>
            <person name="Laucou V."/>
            <person name="Chatelet P."/>
            <person name="Merdinoglu D."/>
            <person name="Delledonne M."/>
            <person name="Pezzotti M."/>
            <person name="Lecharny A."/>
            <person name="Scarpelli C."/>
            <person name="Artiguenave F."/>
            <person name="Pe M.E."/>
            <person name="Valle G."/>
            <person name="Morgante M."/>
            <person name="Caboche M."/>
            <person name="Adam-Blondon A.-F."/>
            <person name="Weissenbach J."/>
            <person name="Quetier F."/>
            <person name="Wincker P."/>
        </authorList>
    </citation>
    <scope>NUCLEOTIDE SEQUENCE [LARGE SCALE GENOMIC DNA]</scope>
    <source>
        <strain evidence="7">cv. Pinot noir / PN40024</strain>
    </source>
</reference>
<dbReference type="STRING" id="29760.D7TVR0"/>
<dbReference type="PIRSF" id="PIRSF005211">
    <property type="entry name" value="Ab_hydro_YheT"/>
    <property type="match status" value="1"/>
</dbReference>
<dbReference type="FunCoup" id="D7TVR0">
    <property type="interactions" value="909"/>
</dbReference>
<dbReference type="InterPro" id="IPR012020">
    <property type="entry name" value="ABHD4"/>
</dbReference>
<dbReference type="ESTHER" id="vitvi-d7tvr0">
    <property type="family name" value="abh_upf0017"/>
</dbReference>
<gene>
    <name evidence="6" type="ordered locus">VIT_02s0025g02550</name>
</gene>
<dbReference type="PROSITE" id="PS01133">
    <property type="entry name" value="UPF0017"/>
    <property type="match status" value="1"/>
</dbReference>
<dbReference type="PaxDb" id="29760-VIT_02s0025g02550.t01"/>
<organism evidence="6 7">
    <name type="scientific">Vitis vinifera</name>
    <name type="common">Grape</name>
    <dbReference type="NCBI Taxonomy" id="29760"/>
    <lineage>
        <taxon>Eukaryota</taxon>
        <taxon>Viridiplantae</taxon>
        <taxon>Streptophyta</taxon>
        <taxon>Embryophyta</taxon>
        <taxon>Tracheophyta</taxon>
        <taxon>Spermatophyta</taxon>
        <taxon>Magnoliopsida</taxon>
        <taxon>eudicotyledons</taxon>
        <taxon>Gunneridae</taxon>
        <taxon>Pentapetalae</taxon>
        <taxon>rosids</taxon>
        <taxon>Vitales</taxon>
        <taxon>Vitaceae</taxon>
        <taxon>Viteae</taxon>
        <taxon>Vitis</taxon>
    </lineage>
</organism>
<dbReference type="Pfam" id="PF00561">
    <property type="entry name" value="Abhydrolase_1"/>
    <property type="match status" value="1"/>
</dbReference>
<dbReference type="InterPro" id="IPR000952">
    <property type="entry name" value="AB_hydrolase_4_CS"/>
</dbReference>
<dbReference type="OMA" id="LDWHGPH"/>
<dbReference type="SUPFAM" id="SSF53474">
    <property type="entry name" value="alpha/beta-Hydrolases"/>
    <property type="match status" value="1"/>
</dbReference>
<keyword evidence="7" id="KW-1185">Reference proteome</keyword>
<dbReference type="Gene3D" id="3.40.50.1820">
    <property type="entry name" value="alpha/beta hydrolase"/>
    <property type="match status" value="1"/>
</dbReference>
<dbReference type="FunFam" id="3.40.50.1820:FF:000140">
    <property type="entry name" value="Esterase/lipase/thioesterase family protein"/>
    <property type="match status" value="1"/>
</dbReference>
<protein>
    <recommendedName>
        <fullName evidence="5">AB hydrolase-1 domain-containing protein</fullName>
    </recommendedName>
</protein>
<dbReference type="HOGENOM" id="CLU_032487_2_2_1"/>
<keyword evidence="3" id="KW-0378">Hydrolase</keyword>
<dbReference type="InterPro" id="IPR000073">
    <property type="entry name" value="AB_hydrolase_1"/>
</dbReference>
<dbReference type="Proteomes" id="UP000009183">
    <property type="component" value="Chromosome 2"/>
</dbReference>
<accession>D7TVR0</accession>
<dbReference type="EMBL" id="FN596251">
    <property type="protein sequence ID" value="CBI34585.3"/>
    <property type="molecule type" value="Genomic_DNA"/>
</dbReference>
<evidence type="ECO:0000259" key="5">
    <source>
        <dbReference type="Pfam" id="PF00561"/>
    </source>
</evidence>
<dbReference type="GO" id="GO:0034338">
    <property type="term" value="F:short-chain carboxylesterase activity"/>
    <property type="evidence" value="ECO:0000318"/>
    <property type="project" value="GO_Central"/>
</dbReference>
<dbReference type="PANTHER" id="PTHR10794">
    <property type="entry name" value="ABHYDROLASE DOMAIN-CONTAINING PROTEIN"/>
    <property type="match status" value="1"/>
</dbReference>
<evidence type="ECO:0000256" key="1">
    <source>
        <dbReference type="ARBA" id="ARBA00010884"/>
    </source>
</evidence>
<dbReference type="InterPro" id="IPR029058">
    <property type="entry name" value="AB_hydrolase_fold"/>
</dbReference>
<proteinExistence type="inferred from homology"/>
<feature type="domain" description="AB hydrolase-1" evidence="5">
    <location>
        <begin position="92"/>
        <end position="331"/>
    </location>
</feature>
<dbReference type="eggNOG" id="KOG1838">
    <property type="taxonomic scope" value="Eukaryota"/>
</dbReference>
<evidence type="ECO:0000256" key="2">
    <source>
        <dbReference type="ARBA" id="ARBA00022487"/>
    </source>
</evidence>
<keyword evidence="2" id="KW-0719">Serine esterase</keyword>
<dbReference type="InParanoid" id="D7TVR0"/>